<dbReference type="STRING" id="158189.SpiBuddy_0889"/>
<gene>
    <name evidence="5" type="ordered locus">SpiBuddy_0889</name>
</gene>
<dbReference type="InterPro" id="IPR023228">
    <property type="entry name" value="SAM_OH_AdoTrfase_N_sf"/>
</dbReference>
<keyword evidence="6" id="KW-1185">Reference proteome</keyword>
<evidence type="ECO:0008006" key="7">
    <source>
        <dbReference type="Google" id="ProtNLM"/>
    </source>
</evidence>
<evidence type="ECO:0000256" key="1">
    <source>
        <dbReference type="ARBA" id="ARBA00022691"/>
    </source>
</evidence>
<evidence type="ECO:0000313" key="6">
    <source>
        <dbReference type="Proteomes" id="UP000008466"/>
    </source>
</evidence>
<dbReference type="AlphaFoldDB" id="F0RYE5"/>
<dbReference type="Pfam" id="PF20257">
    <property type="entry name" value="SAM_HAT_C"/>
    <property type="match status" value="1"/>
</dbReference>
<dbReference type="OrthoDB" id="9792195at2"/>
<dbReference type="SUPFAM" id="SSF101852">
    <property type="entry name" value="Bacterial fluorinating enzyme, C-terminal domain"/>
    <property type="match status" value="1"/>
</dbReference>
<dbReference type="HOGENOM" id="CLU_059734_0_0_12"/>
<dbReference type="RefSeq" id="WP_013606568.1">
    <property type="nucleotide sequence ID" value="NC_015152.1"/>
</dbReference>
<evidence type="ECO:0000256" key="2">
    <source>
        <dbReference type="ARBA" id="ARBA00024035"/>
    </source>
</evidence>
<protein>
    <recommendedName>
        <fullName evidence="7">Adenosyl-chloride synthase</fullName>
    </recommendedName>
</protein>
<evidence type="ECO:0000259" key="3">
    <source>
        <dbReference type="Pfam" id="PF01887"/>
    </source>
</evidence>
<feature type="domain" description="S-adenosyl-l-methionine hydroxide adenosyltransferase N-terminal" evidence="3">
    <location>
        <begin position="21"/>
        <end position="170"/>
    </location>
</feature>
<dbReference type="Gene3D" id="2.40.30.90">
    <property type="entry name" value="Bacterial fluorinating enzyme like"/>
    <property type="match status" value="1"/>
</dbReference>
<comment type="similarity">
    <text evidence="2">Belongs to the SAM hydrolase / SAM-dependent halogenase family.</text>
</comment>
<dbReference type="InterPro" id="IPR046469">
    <property type="entry name" value="SAM_HAT_N"/>
</dbReference>
<dbReference type="eggNOG" id="COG1912">
    <property type="taxonomic scope" value="Bacteria"/>
</dbReference>
<dbReference type="Pfam" id="PF01887">
    <property type="entry name" value="SAM_HAT_N"/>
    <property type="match status" value="1"/>
</dbReference>
<dbReference type="InterPro" id="IPR046470">
    <property type="entry name" value="SAM_HAT_C"/>
</dbReference>
<dbReference type="PIRSF" id="PIRSF006779">
    <property type="entry name" value="UCP006779"/>
    <property type="match status" value="1"/>
</dbReference>
<organism evidence="5 6">
    <name type="scientific">Sphaerochaeta globosa (strain ATCC BAA-1886 / DSM 22777 / Buddy)</name>
    <name type="common">Spirochaeta sp. (strain Buddy)</name>
    <dbReference type="NCBI Taxonomy" id="158189"/>
    <lineage>
        <taxon>Bacteria</taxon>
        <taxon>Pseudomonadati</taxon>
        <taxon>Spirochaetota</taxon>
        <taxon>Spirochaetia</taxon>
        <taxon>Spirochaetales</taxon>
        <taxon>Sphaerochaetaceae</taxon>
        <taxon>Sphaerochaeta</taxon>
    </lineage>
</organism>
<reference evidence="6" key="1">
    <citation type="submission" date="2011-02" db="EMBL/GenBank/DDBJ databases">
        <title>Complete sequence of Spirochaeta sp. Buddy.</title>
        <authorList>
            <person name="Lucas S."/>
            <person name="Copeland A."/>
            <person name="Lapidus A."/>
            <person name="Cheng J.-F."/>
            <person name="Goodwin L."/>
            <person name="Pitluck S."/>
            <person name="Zeytun A."/>
            <person name="Detter J.C."/>
            <person name="Han C."/>
            <person name="Tapia R."/>
            <person name="Land M."/>
            <person name="Hauser L."/>
            <person name="Kyrpides N."/>
            <person name="Ivanova N."/>
            <person name="Mikhailova N."/>
            <person name="Pagani I."/>
            <person name="Ritalahti K.M."/>
            <person name="Loeffler F.E."/>
            <person name="Woyke T."/>
        </authorList>
    </citation>
    <scope>NUCLEOTIDE SEQUENCE [LARGE SCALE GENOMIC DNA]</scope>
    <source>
        <strain evidence="6">ATCC BAA-1886 / DSM 22777 / Buddy</strain>
    </source>
</reference>
<sequence length="294" mass="32171">MKSRLKNELIANQAWKERKTVVFLSDFGTGDGAVSAMHGVANSISNSIRLDDLTHDIPQFNIWEASYRLAQALPYWAAGTVFVCVVDPGVGSDRKSIAALTESGHVVVTPDNGTLTHVADRIGLVEVRTINVEDNRLSGSQMSYTFFGRDVYAYTGARLAAGLIEFEQLGPILPKLVKLKIERARLESTSLIGSIDIHDSRYGSLWTNIGNEFLSQLGVDWGDQLQVVITKNGRIVYGYHLPLCKAFTDVDKGEPLIYVNSLLKLAIAVNQGSFAATYQIGTGEGWKITFSVVS</sequence>
<dbReference type="Proteomes" id="UP000008466">
    <property type="component" value="Chromosome"/>
</dbReference>
<dbReference type="InterPro" id="IPR002747">
    <property type="entry name" value="SAM_OH_AdoTrfase"/>
</dbReference>
<dbReference type="Gene3D" id="3.40.50.10790">
    <property type="entry name" value="S-adenosyl-l-methionine hydroxide adenosyltransferase, N-terminal"/>
    <property type="match status" value="1"/>
</dbReference>
<evidence type="ECO:0000313" key="5">
    <source>
        <dbReference type="EMBL" id="ADY12716.1"/>
    </source>
</evidence>
<feature type="domain" description="S-adenosyl-l-methionine hydroxide adenosyltransferase C-terminal" evidence="4">
    <location>
        <begin position="193"/>
        <end position="286"/>
    </location>
</feature>
<dbReference type="PANTHER" id="PTHR35092:SF1">
    <property type="entry name" value="CHLORINASE MJ1651"/>
    <property type="match status" value="1"/>
</dbReference>
<dbReference type="KEGG" id="sbu:SpiBuddy_0889"/>
<evidence type="ECO:0000259" key="4">
    <source>
        <dbReference type="Pfam" id="PF20257"/>
    </source>
</evidence>
<name>F0RYE5_SPHGB</name>
<dbReference type="EMBL" id="CP002541">
    <property type="protein sequence ID" value="ADY12716.1"/>
    <property type="molecule type" value="Genomic_DNA"/>
</dbReference>
<proteinExistence type="inferred from homology"/>
<keyword evidence="1" id="KW-0949">S-adenosyl-L-methionine</keyword>
<dbReference type="PANTHER" id="PTHR35092">
    <property type="entry name" value="CHLORINASE MJ1651"/>
    <property type="match status" value="1"/>
</dbReference>
<dbReference type="SUPFAM" id="SSF102522">
    <property type="entry name" value="Bacterial fluorinating enzyme, N-terminal domain"/>
    <property type="match status" value="1"/>
</dbReference>
<accession>F0RYE5</accession>
<dbReference type="InterPro" id="IPR023227">
    <property type="entry name" value="SAM_OH_AdoTrfase_C_sf"/>
</dbReference>